<dbReference type="GO" id="GO:0006508">
    <property type="term" value="P:proteolysis"/>
    <property type="evidence" value="ECO:0007669"/>
    <property type="project" value="InterPro"/>
</dbReference>
<keyword evidence="4" id="KW-0645">Protease</keyword>
<accession>A0A161K802</accession>
<dbReference type="InterPro" id="IPR011042">
    <property type="entry name" value="6-blade_b-propeller_TolB-like"/>
</dbReference>
<dbReference type="Gene3D" id="2.120.10.30">
    <property type="entry name" value="TolB, C-terminal domain"/>
    <property type="match status" value="2"/>
</dbReference>
<keyword evidence="1" id="KW-0378">Hydrolase</keyword>
<dbReference type="CDD" id="cd15482">
    <property type="entry name" value="Sialidase_non-viral"/>
    <property type="match status" value="1"/>
</dbReference>
<dbReference type="InterPro" id="IPR011659">
    <property type="entry name" value="WD40"/>
</dbReference>
<evidence type="ECO:0000259" key="3">
    <source>
        <dbReference type="Pfam" id="PF00326"/>
    </source>
</evidence>
<dbReference type="AlphaFoldDB" id="A0A161K802"/>
<evidence type="ECO:0000256" key="2">
    <source>
        <dbReference type="ARBA" id="ARBA00022825"/>
    </source>
</evidence>
<dbReference type="SUPFAM" id="SSF53474">
    <property type="entry name" value="alpha/beta-Hydrolases"/>
    <property type="match status" value="1"/>
</dbReference>
<dbReference type="Gene3D" id="3.40.50.1820">
    <property type="entry name" value="alpha/beta hydrolase"/>
    <property type="match status" value="1"/>
</dbReference>
<dbReference type="InterPro" id="IPR001375">
    <property type="entry name" value="Peptidase_S9_cat"/>
</dbReference>
<keyword evidence="4" id="KW-0031">Aminopeptidase</keyword>
<dbReference type="Pfam" id="PF00326">
    <property type="entry name" value="Peptidase_S9"/>
    <property type="match status" value="1"/>
</dbReference>
<dbReference type="InterPro" id="IPR029058">
    <property type="entry name" value="AB_hydrolase_fold"/>
</dbReference>
<evidence type="ECO:0000256" key="1">
    <source>
        <dbReference type="ARBA" id="ARBA00022801"/>
    </source>
</evidence>
<reference evidence="4" key="1">
    <citation type="submission" date="2015-10" db="EMBL/GenBank/DDBJ databases">
        <authorList>
            <person name="Gilbert D.G."/>
        </authorList>
    </citation>
    <scope>NUCLEOTIDE SEQUENCE</scope>
</reference>
<protein>
    <submittedName>
        <fullName evidence="4">Dipeptidyl aminopeptidase/acylaminoacyl-peptidase-like</fullName>
    </submittedName>
</protein>
<sequence>MNKHLNHFIFSILLVSTALSANKWTPEFMIQYQRLGGTDIAPNGNWVAYELSVPQMEGEKSEFLTHIWLVSSDGQRNFQLTQGDVSSRSPRFSPDGKHIAFISGKADPENNFQTTKGQIYVLPIDGGERKQITAETSSVGRIAWSPDGQSIAFTMRDPETEEEKRRKEEKRDWKIIDTNYRYSHLYVVEVNGNNGARRLTKGKFQVGSFDWSPDSKRIVFDHMENPTANAWTTSDISVVNVRSGSKKSLVDWNGSDRSPKYSPDGKSIAFSSDGGNPTWGREHFVYVIPANGGNGSQLPATPSRYINSITGWTPNGTAVIVSESNRTSRRYFNIPLSENGVVSTLTPGKGNYGSLSYNKEGMIAFVHEKTEEPGNVFISQMNRFNPARITNVNPEFFTMTHGKTEVIRWTSKDGMEIEGLLTYPINYREGKKVPLVLNIHGGPAGVYTEGYTGRSSVYPIQAYAQEGYAVLRANPRGSSGYSKAFRFANRSDWGGMDYEDLITGVDHLIKLGVADPNDLYVMGWSYGGFMTSTVVTKTDRFKAASVGAGVPNLIGMLTTDIHDFIPWHFEGEMHDNIEKYIKHSALFHVNNVTTPTQVVHGENDTRVPIAQGYEFYRAIQRKGVDTEMIVYPRMPHGLREPKFIQHCGEAIMKWFKDHSK</sequence>
<dbReference type="SUPFAM" id="SSF82171">
    <property type="entry name" value="DPP6 N-terminal domain-like"/>
    <property type="match status" value="1"/>
</dbReference>
<gene>
    <name evidence="4" type="ORF">MGWOODY_Mmi383</name>
</gene>
<dbReference type="PANTHER" id="PTHR42776:SF4">
    <property type="entry name" value="ACYLAMINO-ACID-RELEASING ENZYME"/>
    <property type="match status" value="1"/>
</dbReference>
<proteinExistence type="predicted"/>
<feature type="domain" description="Peptidase S9 prolyl oligopeptidase catalytic" evidence="3">
    <location>
        <begin position="460"/>
        <end position="659"/>
    </location>
</feature>
<dbReference type="EMBL" id="FAXC01000280">
    <property type="protein sequence ID" value="CUV09641.1"/>
    <property type="molecule type" value="Genomic_DNA"/>
</dbReference>
<evidence type="ECO:0000313" key="4">
    <source>
        <dbReference type="EMBL" id="CUV09641.1"/>
    </source>
</evidence>
<name>A0A161K802_9ZZZZ</name>
<dbReference type="GO" id="GO:0004177">
    <property type="term" value="F:aminopeptidase activity"/>
    <property type="evidence" value="ECO:0007669"/>
    <property type="project" value="UniProtKB-KW"/>
</dbReference>
<dbReference type="GO" id="GO:0004252">
    <property type="term" value="F:serine-type endopeptidase activity"/>
    <property type="evidence" value="ECO:0007669"/>
    <property type="project" value="TreeGrafter"/>
</dbReference>
<dbReference type="Pfam" id="PF07676">
    <property type="entry name" value="PD40"/>
    <property type="match status" value="4"/>
</dbReference>
<keyword evidence="2" id="KW-0720">Serine protease</keyword>
<organism evidence="4">
    <name type="scientific">hydrothermal vent metagenome</name>
    <dbReference type="NCBI Taxonomy" id="652676"/>
    <lineage>
        <taxon>unclassified sequences</taxon>
        <taxon>metagenomes</taxon>
        <taxon>ecological metagenomes</taxon>
    </lineage>
</organism>
<dbReference type="PANTHER" id="PTHR42776">
    <property type="entry name" value="SERINE PEPTIDASE S9 FAMILY MEMBER"/>
    <property type="match status" value="1"/>
</dbReference>